<dbReference type="NCBIfam" id="TIGR00498">
    <property type="entry name" value="lexA"/>
    <property type="match status" value="1"/>
</dbReference>
<keyword evidence="5 12" id="KW-0378">Hydrolase</keyword>
<dbReference type="GO" id="GO:0006260">
    <property type="term" value="P:DNA replication"/>
    <property type="evidence" value="ECO:0007669"/>
    <property type="project" value="UniProtKB-KW"/>
</dbReference>
<evidence type="ECO:0000256" key="8">
    <source>
        <dbReference type="ARBA" id="ARBA00023125"/>
    </source>
</evidence>
<sequence>MPRKIDLSEKINQLRSFHEAEGRAPSYAEMAELFGYSSKNAVYAPVNKLLELGYLEKSANGRIVLTTKITGSTKLLGSVQAGFPSPAEEELVDTINLDQYLVRRPEATYLLTVSGDSMIEAGIQPGDLVLVEKGGVPKQNDIVVAQIDGEWTLKYFGKDATGVYLDPANSAYTRMRPERSLSIGGIVKAVVRKYAK</sequence>
<reference evidence="14 15" key="1">
    <citation type="submission" date="2019-04" db="EMBL/GenBank/DDBJ databases">
        <authorList>
            <person name="Van Vliet M D."/>
        </authorList>
    </citation>
    <scope>NUCLEOTIDE SEQUENCE [LARGE SCALE GENOMIC DNA]</scope>
    <source>
        <strain evidence="14 15">F1</strain>
    </source>
</reference>
<dbReference type="RefSeq" id="WP_136079813.1">
    <property type="nucleotide sequence ID" value="NZ_CAAHFG010000001.1"/>
</dbReference>
<dbReference type="InterPro" id="IPR036388">
    <property type="entry name" value="WH-like_DNA-bd_sf"/>
</dbReference>
<dbReference type="GO" id="GO:0045892">
    <property type="term" value="P:negative regulation of DNA-templated transcription"/>
    <property type="evidence" value="ECO:0007669"/>
    <property type="project" value="InterPro"/>
</dbReference>
<dbReference type="InterPro" id="IPR006200">
    <property type="entry name" value="LexA"/>
</dbReference>
<proteinExistence type="inferred from homology"/>
<evidence type="ECO:0000313" key="14">
    <source>
        <dbReference type="EMBL" id="VGO14320.1"/>
    </source>
</evidence>
<keyword evidence="8" id="KW-0238">DNA-binding</keyword>
<dbReference type="InterPro" id="IPR036286">
    <property type="entry name" value="LexA/Signal_pep-like_sf"/>
</dbReference>
<dbReference type="SUPFAM" id="SSF46785">
    <property type="entry name" value="Winged helix' DNA-binding domain"/>
    <property type="match status" value="1"/>
</dbReference>
<comment type="similarity">
    <text evidence="1 12">Belongs to the peptidase S24 family.</text>
</comment>
<evidence type="ECO:0000256" key="12">
    <source>
        <dbReference type="RuleBase" id="RU003991"/>
    </source>
</evidence>
<dbReference type="PANTHER" id="PTHR33516">
    <property type="entry name" value="LEXA REPRESSOR"/>
    <property type="match status" value="1"/>
</dbReference>
<protein>
    <submittedName>
        <fullName evidence="14">LexA repressor</fullName>
    </submittedName>
</protein>
<evidence type="ECO:0000256" key="6">
    <source>
        <dbReference type="ARBA" id="ARBA00022813"/>
    </source>
</evidence>
<dbReference type="PANTHER" id="PTHR33516:SF2">
    <property type="entry name" value="LEXA REPRESSOR-RELATED"/>
    <property type="match status" value="1"/>
</dbReference>
<keyword evidence="15" id="KW-1185">Reference proteome</keyword>
<dbReference type="AlphaFoldDB" id="A0A6C2U2V5"/>
<name>A0A6C2U2V5_PONDE</name>
<feature type="domain" description="Peptidase S24/S26A/S26B/S26C" evidence="13">
    <location>
        <begin position="75"/>
        <end position="186"/>
    </location>
</feature>
<keyword evidence="6 12" id="KW-0068">Autocatalytic cleavage</keyword>
<keyword evidence="3" id="KW-0235">DNA replication</keyword>
<dbReference type="InterPro" id="IPR006197">
    <property type="entry name" value="Peptidase_S24_LexA"/>
</dbReference>
<evidence type="ECO:0000256" key="9">
    <source>
        <dbReference type="ARBA" id="ARBA00023163"/>
    </source>
</evidence>
<keyword evidence="7" id="KW-0805">Transcription regulation</keyword>
<dbReference type="Pfam" id="PF00717">
    <property type="entry name" value="Peptidase_S24"/>
    <property type="match status" value="1"/>
</dbReference>
<dbReference type="InterPro" id="IPR036390">
    <property type="entry name" value="WH_DNA-bd_sf"/>
</dbReference>
<dbReference type="SUPFAM" id="SSF51306">
    <property type="entry name" value="LexA/Signal peptidase"/>
    <property type="match status" value="1"/>
</dbReference>
<keyword evidence="11" id="KW-0742">SOS response</keyword>
<evidence type="ECO:0000259" key="13">
    <source>
        <dbReference type="Pfam" id="PF00717"/>
    </source>
</evidence>
<gene>
    <name evidence="14" type="primary">lexA</name>
    <name evidence="14" type="ORF">PDESU_02879</name>
</gene>
<keyword evidence="9" id="KW-0804">Transcription</keyword>
<dbReference type="InterPro" id="IPR050077">
    <property type="entry name" value="LexA_repressor"/>
</dbReference>
<dbReference type="CDD" id="cd06529">
    <property type="entry name" value="S24_LexA-like"/>
    <property type="match status" value="1"/>
</dbReference>
<evidence type="ECO:0000256" key="7">
    <source>
        <dbReference type="ARBA" id="ARBA00023015"/>
    </source>
</evidence>
<dbReference type="GO" id="GO:0006281">
    <property type="term" value="P:DNA repair"/>
    <property type="evidence" value="ECO:0007669"/>
    <property type="project" value="UniProtKB-KW"/>
</dbReference>
<evidence type="ECO:0000256" key="1">
    <source>
        <dbReference type="ARBA" id="ARBA00007484"/>
    </source>
</evidence>
<evidence type="ECO:0000256" key="2">
    <source>
        <dbReference type="ARBA" id="ARBA00022491"/>
    </source>
</evidence>
<evidence type="ECO:0000256" key="5">
    <source>
        <dbReference type="ARBA" id="ARBA00022801"/>
    </source>
</evidence>
<accession>A0A6C2U2V5</accession>
<evidence type="ECO:0000313" key="15">
    <source>
        <dbReference type="Proteomes" id="UP000366872"/>
    </source>
</evidence>
<keyword evidence="4" id="KW-0227">DNA damage</keyword>
<evidence type="ECO:0000256" key="3">
    <source>
        <dbReference type="ARBA" id="ARBA00022705"/>
    </source>
</evidence>
<dbReference type="Proteomes" id="UP000366872">
    <property type="component" value="Unassembled WGS sequence"/>
</dbReference>
<dbReference type="GO" id="GO:0004252">
    <property type="term" value="F:serine-type endopeptidase activity"/>
    <property type="evidence" value="ECO:0007669"/>
    <property type="project" value="InterPro"/>
</dbReference>
<evidence type="ECO:0000256" key="4">
    <source>
        <dbReference type="ARBA" id="ARBA00022763"/>
    </source>
</evidence>
<dbReference type="GO" id="GO:0009432">
    <property type="term" value="P:SOS response"/>
    <property type="evidence" value="ECO:0007669"/>
    <property type="project" value="UniProtKB-KW"/>
</dbReference>
<dbReference type="Gene3D" id="1.10.10.10">
    <property type="entry name" value="Winged helix-like DNA-binding domain superfamily/Winged helix DNA-binding domain"/>
    <property type="match status" value="1"/>
</dbReference>
<evidence type="ECO:0000256" key="10">
    <source>
        <dbReference type="ARBA" id="ARBA00023204"/>
    </source>
</evidence>
<dbReference type="EMBL" id="CAAHFG010000001">
    <property type="protein sequence ID" value="VGO14320.1"/>
    <property type="molecule type" value="Genomic_DNA"/>
</dbReference>
<organism evidence="14 15">
    <name type="scientific">Pontiella desulfatans</name>
    <dbReference type="NCBI Taxonomy" id="2750659"/>
    <lineage>
        <taxon>Bacteria</taxon>
        <taxon>Pseudomonadati</taxon>
        <taxon>Kiritimatiellota</taxon>
        <taxon>Kiritimatiellia</taxon>
        <taxon>Kiritimatiellales</taxon>
        <taxon>Pontiellaceae</taxon>
        <taxon>Pontiella</taxon>
    </lineage>
</organism>
<dbReference type="Gene3D" id="2.10.109.10">
    <property type="entry name" value="Umud Fragment, subunit A"/>
    <property type="match status" value="1"/>
</dbReference>
<keyword evidence="2" id="KW-0678">Repressor</keyword>
<dbReference type="GO" id="GO:0003677">
    <property type="term" value="F:DNA binding"/>
    <property type="evidence" value="ECO:0007669"/>
    <property type="project" value="UniProtKB-KW"/>
</dbReference>
<dbReference type="InterPro" id="IPR039418">
    <property type="entry name" value="LexA-like"/>
</dbReference>
<keyword evidence="10" id="KW-0234">DNA repair</keyword>
<dbReference type="InterPro" id="IPR015927">
    <property type="entry name" value="Peptidase_S24_S26A/B/C"/>
</dbReference>
<evidence type="ECO:0000256" key="11">
    <source>
        <dbReference type="ARBA" id="ARBA00023236"/>
    </source>
</evidence>
<dbReference type="PRINTS" id="PR00726">
    <property type="entry name" value="LEXASERPTASE"/>
</dbReference>